<accession>A0A067FN13</accession>
<evidence type="ECO:0000313" key="1">
    <source>
        <dbReference type="EMBL" id="KDO67540.1"/>
    </source>
</evidence>
<dbReference type="EMBL" id="KK784896">
    <property type="protein sequence ID" value="KDO67540.1"/>
    <property type="molecule type" value="Genomic_DNA"/>
</dbReference>
<evidence type="ECO:0000313" key="2">
    <source>
        <dbReference type="Proteomes" id="UP000027120"/>
    </source>
</evidence>
<organism evidence="1 2">
    <name type="scientific">Citrus sinensis</name>
    <name type="common">Sweet orange</name>
    <name type="synonym">Citrus aurantium var. sinensis</name>
    <dbReference type="NCBI Taxonomy" id="2711"/>
    <lineage>
        <taxon>Eukaryota</taxon>
        <taxon>Viridiplantae</taxon>
        <taxon>Streptophyta</taxon>
        <taxon>Embryophyta</taxon>
        <taxon>Tracheophyta</taxon>
        <taxon>Spermatophyta</taxon>
        <taxon>Magnoliopsida</taxon>
        <taxon>eudicotyledons</taxon>
        <taxon>Gunneridae</taxon>
        <taxon>Pentapetalae</taxon>
        <taxon>rosids</taxon>
        <taxon>malvids</taxon>
        <taxon>Sapindales</taxon>
        <taxon>Rutaceae</taxon>
        <taxon>Aurantioideae</taxon>
        <taxon>Citrus</taxon>
    </lineage>
</organism>
<dbReference type="STRING" id="2711.A0A067FN13"/>
<dbReference type="InterPro" id="IPR009637">
    <property type="entry name" value="GPR107/GPR108-like"/>
</dbReference>
<dbReference type="Proteomes" id="UP000027120">
    <property type="component" value="Unassembled WGS sequence"/>
</dbReference>
<dbReference type="PANTHER" id="PTHR21229:SF55">
    <property type="entry name" value="EXPRESSED PROTEIN-RELATED"/>
    <property type="match status" value="1"/>
</dbReference>
<keyword evidence="2" id="KW-1185">Reference proteome</keyword>
<sequence>MRCRNCSAMSDPFPNGYNFCIIVMYLSCYLISQVNASVHEYHNEGFIHRSNSYFFHGGSEGLYASKARIDADKPTSNEDKPINGKSFIRFESINFRRTKLSAEKKNEMQQKTGLVEAIIVEVRDRDKIGGSYLNSDAICCTPELAKNGSCKVGEVIIHQDPYNLNGPKRVQTFFEGQNEEASMGHETIEINSTGMYYLYFMYCDPELKGLQISGKTVWRNRRLSSWKDGTTDDIFCFHVFCLPCSRSCLVCQVCTILERYNAITLSHHSCDWSGNV</sequence>
<dbReference type="GO" id="GO:0005794">
    <property type="term" value="C:Golgi apparatus"/>
    <property type="evidence" value="ECO:0000318"/>
    <property type="project" value="GO_Central"/>
</dbReference>
<dbReference type="PANTHER" id="PTHR21229">
    <property type="entry name" value="LUNG SEVEN TRANSMEMBRANE RECEPTOR"/>
    <property type="match status" value="1"/>
</dbReference>
<proteinExistence type="predicted"/>
<dbReference type="GO" id="GO:0016020">
    <property type="term" value="C:membrane"/>
    <property type="evidence" value="ECO:0000318"/>
    <property type="project" value="GO_Central"/>
</dbReference>
<protein>
    <recommendedName>
        <fullName evidence="3">TNF family profile domain-containing protein</fullName>
    </recommendedName>
</protein>
<dbReference type="AlphaFoldDB" id="A0A067FN13"/>
<name>A0A067FN13_CITSI</name>
<evidence type="ECO:0008006" key="3">
    <source>
        <dbReference type="Google" id="ProtNLM"/>
    </source>
</evidence>
<reference evidence="1 2" key="1">
    <citation type="submission" date="2014-04" db="EMBL/GenBank/DDBJ databases">
        <authorList>
            <consortium name="International Citrus Genome Consortium"/>
            <person name="Gmitter F."/>
            <person name="Chen C."/>
            <person name="Farmerie W."/>
            <person name="Harkins T."/>
            <person name="Desany B."/>
            <person name="Mohiuddin M."/>
            <person name="Kodira C."/>
            <person name="Borodovsky M."/>
            <person name="Lomsadze A."/>
            <person name="Burns P."/>
            <person name="Jenkins J."/>
            <person name="Prochnik S."/>
            <person name="Shu S."/>
            <person name="Chapman J."/>
            <person name="Pitluck S."/>
            <person name="Schmutz J."/>
            <person name="Rokhsar D."/>
        </authorList>
    </citation>
    <scope>NUCLEOTIDE SEQUENCE</scope>
</reference>
<gene>
    <name evidence="1" type="ORF">CISIN_1g042064mg</name>
</gene>